<dbReference type="STRING" id="996342.SAMN05443551_1143"/>
<gene>
    <name evidence="2" type="ORF">SAMN05443551_1143</name>
</gene>
<sequence length="142" mass="15782">MEQRVSLITLGVRDMEAVAAFYEALGWKRVETQDGVIAFDLIGQTLGLYPLDKLAEDIGVDVAQLGHGGMTLGHNVPSRDDVDAVMQRVEQAGGTVLKPPQEVFWGGYHGYFSDPEGHIWEVAHNPFSPLRNEDHAFRWTGY</sequence>
<evidence type="ECO:0000313" key="2">
    <source>
        <dbReference type="EMBL" id="SHG96303.1"/>
    </source>
</evidence>
<organism evidence="2 3">
    <name type="scientific">Marivita hallyeonensis</name>
    <dbReference type="NCBI Taxonomy" id="996342"/>
    <lineage>
        <taxon>Bacteria</taxon>
        <taxon>Pseudomonadati</taxon>
        <taxon>Pseudomonadota</taxon>
        <taxon>Alphaproteobacteria</taxon>
        <taxon>Rhodobacterales</taxon>
        <taxon>Roseobacteraceae</taxon>
        <taxon>Marivita</taxon>
    </lineage>
</organism>
<accession>A0A1M5P515</accession>
<dbReference type="Gene3D" id="3.10.180.10">
    <property type="entry name" value="2,3-Dihydroxybiphenyl 1,2-Dioxygenase, domain 1"/>
    <property type="match status" value="1"/>
</dbReference>
<evidence type="ECO:0000313" key="3">
    <source>
        <dbReference type="Proteomes" id="UP000184221"/>
    </source>
</evidence>
<name>A0A1M5P515_9RHOB</name>
<dbReference type="AlphaFoldDB" id="A0A1M5P515"/>
<dbReference type="PROSITE" id="PS51819">
    <property type="entry name" value="VOC"/>
    <property type="match status" value="1"/>
</dbReference>
<feature type="domain" description="VOC" evidence="1">
    <location>
        <begin position="4"/>
        <end position="125"/>
    </location>
</feature>
<dbReference type="RefSeq" id="WP_072776476.1">
    <property type="nucleotide sequence ID" value="NZ_FQXC01000001.1"/>
</dbReference>
<proteinExistence type="predicted"/>
<dbReference type="Proteomes" id="UP000184221">
    <property type="component" value="Unassembled WGS sequence"/>
</dbReference>
<evidence type="ECO:0000259" key="1">
    <source>
        <dbReference type="PROSITE" id="PS51819"/>
    </source>
</evidence>
<dbReference type="InterPro" id="IPR037523">
    <property type="entry name" value="VOC_core"/>
</dbReference>
<dbReference type="InterPro" id="IPR029068">
    <property type="entry name" value="Glyas_Bleomycin-R_OHBP_Dase"/>
</dbReference>
<keyword evidence="3" id="KW-1185">Reference proteome</keyword>
<protein>
    <recommendedName>
        <fullName evidence="1">VOC domain-containing protein</fullName>
    </recommendedName>
</protein>
<dbReference type="EMBL" id="FQXC01000001">
    <property type="protein sequence ID" value="SHG96303.1"/>
    <property type="molecule type" value="Genomic_DNA"/>
</dbReference>
<dbReference type="OrthoDB" id="9798430at2"/>
<dbReference type="Pfam" id="PF00903">
    <property type="entry name" value="Glyoxalase"/>
    <property type="match status" value="1"/>
</dbReference>
<dbReference type="CDD" id="cd07251">
    <property type="entry name" value="VOC_like"/>
    <property type="match status" value="1"/>
</dbReference>
<dbReference type="PANTHER" id="PTHR36503:SF1">
    <property type="entry name" value="BLR2520 PROTEIN"/>
    <property type="match status" value="1"/>
</dbReference>
<reference evidence="2 3" key="1">
    <citation type="submission" date="2016-11" db="EMBL/GenBank/DDBJ databases">
        <authorList>
            <person name="Jaros S."/>
            <person name="Januszkiewicz K."/>
            <person name="Wedrychowicz H."/>
        </authorList>
    </citation>
    <scope>NUCLEOTIDE SEQUENCE [LARGE SCALE GENOMIC DNA]</scope>
    <source>
        <strain evidence="2 3">DSM 29431</strain>
    </source>
</reference>
<dbReference type="SUPFAM" id="SSF54593">
    <property type="entry name" value="Glyoxalase/Bleomycin resistance protein/Dihydroxybiphenyl dioxygenase"/>
    <property type="match status" value="1"/>
</dbReference>
<dbReference type="InterPro" id="IPR004360">
    <property type="entry name" value="Glyas_Fos-R_dOase_dom"/>
</dbReference>
<dbReference type="PANTHER" id="PTHR36503">
    <property type="entry name" value="BLR2520 PROTEIN"/>
    <property type="match status" value="1"/>
</dbReference>